<organism evidence="1 2">
    <name type="scientific">Lentzea albidocapillata</name>
    <dbReference type="NCBI Taxonomy" id="40571"/>
    <lineage>
        <taxon>Bacteria</taxon>
        <taxon>Bacillati</taxon>
        <taxon>Actinomycetota</taxon>
        <taxon>Actinomycetes</taxon>
        <taxon>Pseudonocardiales</taxon>
        <taxon>Pseudonocardiaceae</taxon>
        <taxon>Lentzea</taxon>
    </lineage>
</organism>
<dbReference type="Proteomes" id="UP000192840">
    <property type="component" value="Unassembled WGS sequence"/>
</dbReference>
<dbReference type="OrthoDB" id="3629268at2"/>
<reference evidence="2" key="1">
    <citation type="submission" date="2017-04" db="EMBL/GenBank/DDBJ databases">
        <authorList>
            <person name="Varghese N."/>
            <person name="Submissions S."/>
        </authorList>
    </citation>
    <scope>NUCLEOTIDE SEQUENCE [LARGE SCALE GENOMIC DNA]</scope>
    <source>
        <strain evidence="2">DSM 44073</strain>
    </source>
</reference>
<dbReference type="EMBL" id="FWYC01000020">
    <property type="protein sequence ID" value="SMD23928.1"/>
    <property type="molecule type" value="Genomic_DNA"/>
</dbReference>
<evidence type="ECO:0000313" key="1">
    <source>
        <dbReference type="EMBL" id="SMD23928.1"/>
    </source>
</evidence>
<proteinExistence type="predicted"/>
<accession>A0A1W2FQQ1</accession>
<dbReference type="AlphaFoldDB" id="A0A1W2FQQ1"/>
<protein>
    <submittedName>
        <fullName evidence="1">Uncharacterized protein</fullName>
    </submittedName>
</protein>
<name>A0A1W2FQQ1_9PSEU</name>
<keyword evidence="2" id="KW-1185">Reference proteome</keyword>
<evidence type="ECO:0000313" key="2">
    <source>
        <dbReference type="Proteomes" id="UP000192840"/>
    </source>
</evidence>
<sequence>MSAVIVMISDGQARRIASDWHGGMSSALYSLASSGTVDLDRVRDEISRELQNLDVGEIWRELLALDKYVRTVGERTAVAEWFRLWDDSPVSVNHT</sequence>
<gene>
    <name evidence="1" type="ORF">SAMN05660733_07458</name>
</gene>
<dbReference type="RefSeq" id="WP_144065708.1">
    <property type="nucleotide sequence ID" value="NZ_FWYC01000020.1"/>
</dbReference>